<sequence length="240" mass="26504">MENPGTGASFVLARNGHPPHAGAVNFDAVLFDFDGILVDTEWAIYEAWQRTFRAHDHDLPLETYTRCVGSDFDTWSPKTHLEDLTGRSFDWHQLDADRQVEIRADLEKSGPMPGVVALLDRLQTAGTPLAVVSSSNHAWVDGWLEKLRLAPYFNAVVCRGDAPRIKPAPDLWLEALRQLGKDGTSCLAIEDSLNGVHSAKEAGLTVWAVPNRTTACIDFSEADRVLPSLESVEWKSDTPV</sequence>
<evidence type="ECO:0000313" key="2">
    <source>
        <dbReference type="Proteomes" id="UP001374893"/>
    </source>
</evidence>
<keyword evidence="2" id="KW-1185">Reference proteome</keyword>
<accession>A0ABM7RG26</accession>
<dbReference type="Gene3D" id="3.40.50.1000">
    <property type="entry name" value="HAD superfamily/HAD-like"/>
    <property type="match status" value="1"/>
</dbReference>
<name>A0ABM7RG26_9BACT</name>
<dbReference type="InterPro" id="IPR041492">
    <property type="entry name" value="HAD_2"/>
</dbReference>
<dbReference type="PANTHER" id="PTHR18901">
    <property type="entry name" value="2-DEOXYGLUCOSE-6-PHOSPHATE PHOSPHATASE 2"/>
    <property type="match status" value="1"/>
</dbReference>
<proteinExistence type="predicted"/>
<dbReference type="InterPro" id="IPR036412">
    <property type="entry name" value="HAD-like_sf"/>
</dbReference>
<evidence type="ECO:0000313" key="1">
    <source>
        <dbReference type="EMBL" id="BCX48276.1"/>
    </source>
</evidence>
<dbReference type="NCBIfam" id="TIGR01509">
    <property type="entry name" value="HAD-SF-IA-v3"/>
    <property type="match status" value="1"/>
</dbReference>
<dbReference type="SFLD" id="SFLDS00003">
    <property type="entry name" value="Haloacid_Dehalogenase"/>
    <property type="match status" value="1"/>
</dbReference>
<dbReference type="InterPro" id="IPR023214">
    <property type="entry name" value="HAD_sf"/>
</dbReference>
<dbReference type="SFLD" id="SFLDG01129">
    <property type="entry name" value="C1.5:_HAD__Beta-PGM__Phosphata"/>
    <property type="match status" value="1"/>
</dbReference>
<protein>
    <submittedName>
        <fullName evidence="1">Haloacid dehalogenase</fullName>
    </submittedName>
</protein>
<dbReference type="PANTHER" id="PTHR18901:SF38">
    <property type="entry name" value="PSEUDOURIDINE-5'-PHOSPHATASE"/>
    <property type="match status" value="1"/>
</dbReference>
<gene>
    <name evidence="1" type="ORF">HAHE_21840</name>
</gene>
<dbReference type="EMBL" id="AP024702">
    <property type="protein sequence ID" value="BCX48276.1"/>
    <property type="molecule type" value="Genomic_DNA"/>
</dbReference>
<reference evidence="1 2" key="1">
    <citation type="submission" date="2021-06" db="EMBL/GenBank/DDBJ databases">
        <title>Complete genome of Haloferula helveola possessing various polysaccharide degrading enzymes.</title>
        <authorList>
            <person name="Takami H."/>
            <person name="Huang C."/>
            <person name="Hamasaki K."/>
        </authorList>
    </citation>
    <scope>NUCLEOTIDE SEQUENCE [LARGE SCALE GENOMIC DNA]</scope>
    <source>
        <strain evidence="1 2">CN-1</strain>
    </source>
</reference>
<dbReference type="InterPro" id="IPR006439">
    <property type="entry name" value="HAD-SF_hydro_IA"/>
</dbReference>
<dbReference type="Proteomes" id="UP001374893">
    <property type="component" value="Chromosome"/>
</dbReference>
<dbReference type="Gene3D" id="1.10.150.240">
    <property type="entry name" value="Putative phosphatase, domain 2"/>
    <property type="match status" value="1"/>
</dbReference>
<dbReference type="InterPro" id="IPR023198">
    <property type="entry name" value="PGP-like_dom2"/>
</dbReference>
<dbReference type="Pfam" id="PF13419">
    <property type="entry name" value="HAD_2"/>
    <property type="match status" value="1"/>
</dbReference>
<organism evidence="1 2">
    <name type="scientific">Haloferula helveola</name>
    <dbReference type="NCBI Taxonomy" id="490095"/>
    <lineage>
        <taxon>Bacteria</taxon>
        <taxon>Pseudomonadati</taxon>
        <taxon>Verrucomicrobiota</taxon>
        <taxon>Verrucomicrobiia</taxon>
        <taxon>Verrucomicrobiales</taxon>
        <taxon>Verrucomicrobiaceae</taxon>
        <taxon>Haloferula</taxon>
    </lineage>
</organism>
<dbReference type="SUPFAM" id="SSF56784">
    <property type="entry name" value="HAD-like"/>
    <property type="match status" value="1"/>
</dbReference>